<dbReference type="SUPFAM" id="SSF57863">
    <property type="entry name" value="ArfGap/RecO-like zinc finger"/>
    <property type="match status" value="1"/>
</dbReference>
<dbReference type="SUPFAM" id="SSF50249">
    <property type="entry name" value="Nucleic acid-binding proteins"/>
    <property type="match status" value="1"/>
</dbReference>
<evidence type="ECO:0000256" key="4">
    <source>
        <dbReference type="ARBA" id="ARBA00023172"/>
    </source>
</evidence>
<gene>
    <name evidence="7 9" type="primary">recO</name>
    <name evidence="9" type="ORF">KA717_35750</name>
</gene>
<protein>
    <recommendedName>
        <fullName evidence="2 7">DNA repair protein RecO</fullName>
    </recommendedName>
    <alternativeName>
        <fullName evidence="6 7">Recombination protein O</fullName>
    </alternativeName>
</protein>
<evidence type="ECO:0000256" key="5">
    <source>
        <dbReference type="ARBA" id="ARBA00023204"/>
    </source>
</evidence>
<keyword evidence="4 7" id="KW-0233">DNA recombination</keyword>
<dbReference type="InterPro" id="IPR022572">
    <property type="entry name" value="DNA_rep/recomb_RecO_N"/>
</dbReference>
<dbReference type="PANTHER" id="PTHR33991:SF1">
    <property type="entry name" value="DNA REPAIR PROTEIN RECO"/>
    <property type="match status" value="1"/>
</dbReference>
<keyword evidence="3 7" id="KW-0227">DNA damage</keyword>
<dbReference type="Pfam" id="PF11967">
    <property type="entry name" value="RecO_N"/>
    <property type="match status" value="1"/>
</dbReference>
<accession>A0A977KVQ4</accession>
<reference evidence="9" key="1">
    <citation type="submission" date="2021-04" db="EMBL/GenBank/DDBJ databases">
        <title>Genome sequence of Woronichinia naegeliana from Washington state freshwater lake bloom.</title>
        <authorList>
            <person name="Dreher T.W."/>
        </authorList>
    </citation>
    <scope>NUCLEOTIDE SEQUENCE</scope>
    <source>
        <strain evidence="9">WA131</strain>
    </source>
</reference>
<dbReference type="HAMAP" id="MF_00201">
    <property type="entry name" value="RecO"/>
    <property type="match status" value="1"/>
</dbReference>
<comment type="function">
    <text evidence="7">Involved in DNA repair and RecF pathway recombination.</text>
</comment>
<evidence type="ECO:0000256" key="3">
    <source>
        <dbReference type="ARBA" id="ARBA00022763"/>
    </source>
</evidence>
<dbReference type="PANTHER" id="PTHR33991">
    <property type="entry name" value="DNA REPAIR PROTEIN RECO"/>
    <property type="match status" value="1"/>
</dbReference>
<evidence type="ECO:0000256" key="2">
    <source>
        <dbReference type="ARBA" id="ARBA00021310"/>
    </source>
</evidence>
<evidence type="ECO:0000256" key="6">
    <source>
        <dbReference type="ARBA" id="ARBA00033409"/>
    </source>
</evidence>
<dbReference type="Pfam" id="PF02565">
    <property type="entry name" value="RecO_C"/>
    <property type="match status" value="1"/>
</dbReference>
<dbReference type="EMBL" id="CP073041">
    <property type="protein sequence ID" value="UXE60782.1"/>
    <property type="molecule type" value="Genomic_DNA"/>
</dbReference>
<evidence type="ECO:0000313" key="9">
    <source>
        <dbReference type="EMBL" id="UXE60782.1"/>
    </source>
</evidence>
<dbReference type="InterPro" id="IPR042242">
    <property type="entry name" value="RecO_C"/>
</dbReference>
<sequence>MGRTFQMTGIILKGTPLGEADRLLTILSPEVGLMRAVAPGARKPKSFLRGRCELFVINQYLINQGRSLPRITQAETLESYPGLSQSVEKLAAGQYLAEVVLGLALSDQPQPDLYSLFNEHLRRLITPATDLAIQAYLAQALFHLLALSGFAPQVHHCCLSHLPIQPNFTDPRWQLGFSFEAGGLMIQPATQPAPHSHRSVFRKVNGIDVALLQQLSYPDLPVLADVLPAIALKSLRVGDWVRLEHLLRDYAQFHLGRTFRAATLVDSLTVLDF</sequence>
<dbReference type="GO" id="GO:0043590">
    <property type="term" value="C:bacterial nucleoid"/>
    <property type="evidence" value="ECO:0007669"/>
    <property type="project" value="TreeGrafter"/>
</dbReference>
<dbReference type="KEGG" id="wna:KA717_35750"/>
<dbReference type="Gene3D" id="1.20.1440.120">
    <property type="entry name" value="Recombination protein O, C-terminal domain"/>
    <property type="match status" value="1"/>
</dbReference>
<comment type="similarity">
    <text evidence="1 7">Belongs to the RecO family.</text>
</comment>
<evidence type="ECO:0000256" key="1">
    <source>
        <dbReference type="ARBA" id="ARBA00007452"/>
    </source>
</evidence>
<feature type="domain" description="DNA replication/recombination mediator RecO N-terminal" evidence="8">
    <location>
        <begin position="4"/>
        <end position="80"/>
    </location>
</feature>
<dbReference type="InterPro" id="IPR037278">
    <property type="entry name" value="ARFGAP/RecO"/>
</dbReference>
<dbReference type="AlphaFoldDB" id="A0A977KVQ4"/>
<dbReference type="GO" id="GO:0006302">
    <property type="term" value="P:double-strand break repair"/>
    <property type="evidence" value="ECO:0007669"/>
    <property type="project" value="TreeGrafter"/>
</dbReference>
<name>A0A977KVQ4_9CYAN</name>
<dbReference type="Proteomes" id="UP001065613">
    <property type="component" value="Chromosome"/>
</dbReference>
<organism evidence="9">
    <name type="scientific">Woronichinia naegeliana WA131</name>
    <dbReference type="NCBI Taxonomy" id="2824559"/>
    <lineage>
        <taxon>Bacteria</taxon>
        <taxon>Bacillati</taxon>
        <taxon>Cyanobacteriota</taxon>
        <taxon>Cyanophyceae</taxon>
        <taxon>Synechococcales</taxon>
        <taxon>Coelosphaeriaceae</taxon>
        <taxon>Woronichinia</taxon>
    </lineage>
</organism>
<dbReference type="NCBIfam" id="TIGR00613">
    <property type="entry name" value="reco"/>
    <property type="match status" value="1"/>
</dbReference>
<dbReference type="InterPro" id="IPR012340">
    <property type="entry name" value="NA-bd_OB-fold"/>
</dbReference>
<keyword evidence="5 7" id="KW-0234">DNA repair</keyword>
<dbReference type="InterPro" id="IPR003717">
    <property type="entry name" value="RecO"/>
</dbReference>
<evidence type="ECO:0000256" key="7">
    <source>
        <dbReference type="HAMAP-Rule" id="MF_00201"/>
    </source>
</evidence>
<dbReference type="GO" id="GO:0006310">
    <property type="term" value="P:DNA recombination"/>
    <property type="evidence" value="ECO:0007669"/>
    <property type="project" value="UniProtKB-UniRule"/>
</dbReference>
<evidence type="ECO:0000259" key="8">
    <source>
        <dbReference type="Pfam" id="PF11967"/>
    </source>
</evidence>
<dbReference type="Gene3D" id="2.40.50.140">
    <property type="entry name" value="Nucleic acid-binding proteins"/>
    <property type="match status" value="1"/>
</dbReference>
<proteinExistence type="inferred from homology"/>